<gene>
    <name evidence="4" type="ORF">QRD43_17905</name>
</gene>
<dbReference type="Proteomes" id="UP001238603">
    <property type="component" value="Unassembled WGS sequence"/>
</dbReference>
<keyword evidence="5" id="KW-1185">Reference proteome</keyword>
<feature type="domain" description="Amidohydrolase-related" evidence="3">
    <location>
        <begin position="47"/>
        <end position="268"/>
    </location>
</feature>
<evidence type="ECO:0000313" key="5">
    <source>
        <dbReference type="Proteomes" id="UP001238603"/>
    </source>
</evidence>
<dbReference type="Pfam" id="PF04909">
    <property type="entry name" value="Amidohydro_2"/>
    <property type="match status" value="1"/>
</dbReference>
<feature type="region of interest" description="Disordered" evidence="2">
    <location>
        <begin position="276"/>
        <end position="309"/>
    </location>
</feature>
<evidence type="ECO:0000256" key="2">
    <source>
        <dbReference type="SAM" id="MobiDB-lite"/>
    </source>
</evidence>
<keyword evidence="1" id="KW-0456">Lyase</keyword>
<dbReference type="Gene3D" id="3.20.20.140">
    <property type="entry name" value="Metal-dependent hydrolases"/>
    <property type="match status" value="1"/>
</dbReference>
<evidence type="ECO:0000313" key="4">
    <source>
        <dbReference type="EMBL" id="MDL5033790.1"/>
    </source>
</evidence>
<evidence type="ECO:0000259" key="3">
    <source>
        <dbReference type="Pfam" id="PF04909"/>
    </source>
</evidence>
<name>A0ABT7LNQ8_9BURK</name>
<dbReference type="RefSeq" id="WP_285983867.1">
    <property type="nucleotide sequence ID" value="NZ_JASVDS010000005.1"/>
</dbReference>
<organism evidence="4 5">
    <name type="scientific">Roseateles subflavus</name>
    <dbReference type="NCBI Taxonomy" id="3053353"/>
    <lineage>
        <taxon>Bacteria</taxon>
        <taxon>Pseudomonadati</taxon>
        <taxon>Pseudomonadota</taxon>
        <taxon>Betaproteobacteria</taxon>
        <taxon>Burkholderiales</taxon>
        <taxon>Sphaerotilaceae</taxon>
        <taxon>Roseateles</taxon>
    </lineage>
</organism>
<dbReference type="SUPFAM" id="SSF51556">
    <property type="entry name" value="Metallo-dependent hydrolases"/>
    <property type="match status" value="1"/>
</dbReference>
<accession>A0ABT7LNQ8</accession>
<dbReference type="InterPro" id="IPR032466">
    <property type="entry name" value="Metal_Hydrolase"/>
</dbReference>
<dbReference type="InterPro" id="IPR032465">
    <property type="entry name" value="ACMSD"/>
</dbReference>
<dbReference type="EMBL" id="JASVDS010000005">
    <property type="protein sequence ID" value="MDL5033790.1"/>
    <property type="molecule type" value="Genomic_DNA"/>
</dbReference>
<dbReference type="PANTHER" id="PTHR21240">
    <property type="entry name" value="2-AMINO-3-CARBOXYLMUCONATE-6-SEMIALDEHYDE DECARBOXYLASE"/>
    <property type="match status" value="1"/>
</dbReference>
<dbReference type="InterPro" id="IPR006680">
    <property type="entry name" value="Amidohydro-rel"/>
</dbReference>
<sequence>MRILDAHLHCSGREDSAGVLHALDEAGIERAVLLAPFLSPGYSLGDAGSLRRANDHLARLVRGHEDRLTGFAVVDPRHDHAAQDLRHAIEQLGLHGVKMVPTGWYPFEERAHSVYEVASALALPMLFHSGIFIDGRSGRFCRPAYFEALRDHPGARVTLAHMGWPWTDEALAVTLIDRIHQVPVEEAQFRLDISFGPPPPYRREVLARMLEVLGPGSLQFGSDCFLPCSGAHLRERCGWVQTLMDELGLDAAAREQILWGTAAAWLRLPARGRPADLPVPSPAATGRPPLPPGPPAPPLSAPDASPGLAQHLRRGSPRLALLGRCC</sequence>
<feature type="compositionally biased region" description="Pro residues" evidence="2">
    <location>
        <begin position="288"/>
        <end position="300"/>
    </location>
</feature>
<comment type="caution">
    <text evidence="4">The sequence shown here is derived from an EMBL/GenBank/DDBJ whole genome shotgun (WGS) entry which is preliminary data.</text>
</comment>
<reference evidence="4 5" key="1">
    <citation type="submission" date="2023-06" db="EMBL/GenBank/DDBJ databases">
        <title>Pelomonas sp. APW6 16S ribosomal RNA gene genome sequencing and assembly.</title>
        <authorList>
            <person name="Woo H."/>
        </authorList>
    </citation>
    <scope>NUCLEOTIDE SEQUENCE [LARGE SCALE GENOMIC DNA]</scope>
    <source>
        <strain evidence="4 5">APW6</strain>
    </source>
</reference>
<protein>
    <submittedName>
        <fullName evidence="4">Amidohydrolase family protein</fullName>
    </submittedName>
</protein>
<evidence type="ECO:0000256" key="1">
    <source>
        <dbReference type="ARBA" id="ARBA00023239"/>
    </source>
</evidence>
<proteinExistence type="predicted"/>